<dbReference type="Pfam" id="PF01805">
    <property type="entry name" value="Surp"/>
    <property type="match status" value="2"/>
</dbReference>
<evidence type="ECO:0000256" key="3">
    <source>
        <dbReference type="ARBA" id="ARBA00022728"/>
    </source>
</evidence>
<evidence type="ECO:0000256" key="1">
    <source>
        <dbReference type="ARBA" id="ARBA00004123"/>
    </source>
</evidence>
<comment type="subcellular location">
    <subcellularLocation>
        <location evidence="1">Nucleus</location>
    </subcellularLocation>
</comment>
<keyword evidence="12" id="KW-1185">Reference proteome</keyword>
<keyword evidence="6" id="KW-0539">Nucleus</keyword>
<keyword evidence="2" id="KW-0507">mRNA processing</keyword>
<sequence>MSTAVLPPPGTPGPPPSVGGADPKAANTTAAPARGGTINPSSIVFPPPDLRGIIEKTAQFVAKNGVEFEQRVRREQNNQRFAFLFPSNPYNAYYQLKVREFQTGEEAPKPQVPQAILDMRQKEEEERKKRERVLMLTQYGEEARKKIEPPPPDVYSVPQPYIAPIDIDIIQTTAQFVARNGQRFLSGLAQRERQNPQFEFLKPTHALFQYFTNLVDAYTKCLLPPPEQMTKVREIGASTQNALSRCVKRFAWELDQEKKKKEKEEKNAAERSQMQAIDWHDFFIVETIDFTEEDDLLPLAAPVDFSSTAKRPPPETLGVIEEEEPEGGVPKPGPSIAALIREAADAAEGVDEEEEMETEEEPAPSPPPAKPSEETETAPAPSTQEKGDKKAQEEEKGVVSDAEEEEEEEEESSVVPSVPAPAPKSSVRVVKDYVRQPRKRAGVAATEAQSQKGLQKCPITGQLVPAEQMSNHLRVLLLDPKWKEQKERFLEKAKAESAFAPMEDVEGNLALFVSKRPDLFGSVDEQVVVEDKVVTALVPEGTVPGPATSESTGKTTTAAAGGGKGTSSSIGAAAPPPAKRARTEPEVTTGGKGISLTIVCVAGGGLEEQELEVEVDEKMTVRALKQSLAEADLGPGITADKLILKDEATGSKLSDRKTIDSYGAGKPGFKLLLSVELS</sequence>
<dbReference type="EMBL" id="MIGC01000374">
    <property type="protein sequence ID" value="PHJ25204.1"/>
    <property type="molecule type" value="Genomic_DNA"/>
</dbReference>
<dbReference type="OrthoDB" id="447637at2759"/>
<dbReference type="GO" id="GO:0003723">
    <property type="term" value="F:RNA binding"/>
    <property type="evidence" value="ECO:0007669"/>
    <property type="project" value="InterPro"/>
</dbReference>
<dbReference type="RefSeq" id="XP_067926876.1">
    <property type="nucleotide sequence ID" value="XM_068061150.1"/>
</dbReference>
<name>A0A2C6LEK5_9APIC</name>
<keyword evidence="5" id="KW-0508">mRNA splicing</keyword>
<dbReference type="Gene3D" id="1.10.10.790">
    <property type="entry name" value="Surp module"/>
    <property type="match status" value="2"/>
</dbReference>
<organism evidence="11 12">
    <name type="scientific">Cystoisospora suis</name>
    <dbReference type="NCBI Taxonomy" id="483139"/>
    <lineage>
        <taxon>Eukaryota</taxon>
        <taxon>Sar</taxon>
        <taxon>Alveolata</taxon>
        <taxon>Apicomplexa</taxon>
        <taxon>Conoidasida</taxon>
        <taxon>Coccidia</taxon>
        <taxon>Eucoccidiorida</taxon>
        <taxon>Eimeriorina</taxon>
        <taxon>Sarcocystidae</taxon>
        <taxon>Cystoisospora</taxon>
    </lineage>
</organism>
<dbReference type="InterPro" id="IPR000626">
    <property type="entry name" value="Ubiquitin-like_dom"/>
</dbReference>
<dbReference type="Proteomes" id="UP000221165">
    <property type="component" value="Unassembled WGS sequence"/>
</dbReference>
<evidence type="ECO:0000313" key="12">
    <source>
        <dbReference type="Proteomes" id="UP000221165"/>
    </source>
</evidence>
<dbReference type="InterPro" id="IPR022030">
    <property type="entry name" value="SF3A1_dom"/>
</dbReference>
<feature type="compositionally biased region" description="Basic and acidic residues" evidence="8">
    <location>
        <begin position="385"/>
        <end position="398"/>
    </location>
</feature>
<dbReference type="PANTHER" id="PTHR15316">
    <property type="entry name" value="SPLICEOSOME ASSOCIATED PROTEIN 114/SWAP SPLICING FACTOR-RELATED"/>
    <property type="match status" value="1"/>
</dbReference>
<evidence type="ECO:0000256" key="4">
    <source>
        <dbReference type="ARBA" id="ARBA00022737"/>
    </source>
</evidence>
<dbReference type="FunFam" id="1.10.10.790:FF:000002">
    <property type="entry name" value="Splicing factor 3A subunit 1"/>
    <property type="match status" value="1"/>
</dbReference>
<feature type="compositionally biased region" description="Acidic residues" evidence="8">
    <location>
        <begin position="401"/>
        <end position="412"/>
    </location>
</feature>
<keyword evidence="7" id="KW-0175">Coiled coil</keyword>
<evidence type="ECO:0000256" key="7">
    <source>
        <dbReference type="SAM" id="Coils"/>
    </source>
</evidence>
<dbReference type="PROSITE" id="PS50053">
    <property type="entry name" value="UBIQUITIN_2"/>
    <property type="match status" value="1"/>
</dbReference>
<dbReference type="GO" id="GO:0045292">
    <property type="term" value="P:mRNA cis splicing, via spliceosome"/>
    <property type="evidence" value="ECO:0007669"/>
    <property type="project" value="InterPro"/>
</dbReference>
<dbReference type="PANTHER" id="PTHR15316:SF1">
    <property type="entry name" value="SPLICING FACTOR 3A SUBUNIT 1"/>
    <property type="match status" value="1"/>
</dbReference>
<keyword evidence="4" id="KW-0677">Repeat</keyword>
<feature type="region of interest" description="Disordered" evidence="8">
    <location>
        <begin position="1"/>
        <end position="45"/>
    </location>
</feature>
<feature type="compositionally biased region" description="Acidic residues" evidence="8">
    <location>
        <begin position="348"/>
        <end position="362"/>
    </location>
</feature>
<feature type="coiled-coil region" evidence="7">
    <location>
        <begin position="247"/>
        <end position="274"/>
    </location>
</feature>
<dbReference type="FunFam" id="1.10.10.790:FF:000001">
    <property type="entry name" value="Splicing factor 3a, subunit 1"/>
    <property type="match status" value="1"/>
</dbReference>
<dbReference type="GO" id="GO:0000381">
    <property type="term" value="P:regulation of alternative mRNA splicing, via spliceosome"/>
    <property type="evidence" value="ECO:0007669"/>
    <property type="project" value="TreeGrafter"/>
</dbReference>
<feature type="region of interest" description="Disordered" evidence="8">
    <location>
        <begin position="540"/>
        <end position="590"/>
    </location>
</feature>
<feature type="domain" description="Ubiquitin-like" evidence="9">
    <location>
        <begin position="594"/>
        <end position="663"/>
    </location>
</feature>
<feature type="domain" description="SURP motif" evidence="10">
    <location>
        <begin position="53"/>
        <end position="94"/>
    </location>
</feature>
<evidence type="ECO:0000259" key="9">
    <source>
        <dbReference type="PROSITE" id="PS50053"/>
    </source>
</evidence>
<dbReference type="InterPro" id="IPR045146">
    <property type="entry name" value="SF3A1"/>
</dbReference>
<dbReference type="InterPro" id="IPR000061">
    <property type="entry name" value="Surp"/>
</dbReference>
<dbReference type="VEuPathDB" id="ToxoDB:CSUI_000944"/>
<evidence type="ECO:0000256" key="2">
    <source>
        <dbReference type="ARBA" id="ARBA00022664"/>
    </source>
</evidence>
<reference evidence="11 12" key="1">
    <citation type="journal article" date="2017" name="Int. J. Parasitol.">
        <title>The genome of the protozoan parasite Cystoisospora suis and a reverse vaccinology approach to identify vaccine candidates.</title>
        <authorList>
            <person name="Palmieri N."/>
            <person name="Shrestha A."/>
            <person name="Ruttkowski B."/>
            <person name="Beck T."/>
            <person name="Vogl C."/>
            <person name="Tomley F."/>
            <person name="Blake D.P."/>
            <person name="Joachim A."/>
        </authorList>
    </citation>
    <scope>NUCLEOTIDE SEQUENCE [LARGE SCALE GENOMIC DNA]</scope>
    <source>
        <strain evidence="11 12">Wien I</strain>
    </source>
</reference>
<gene>
    <name evidence="11" type="ORF">CSUI_000944</name>
</gene>
<feature type="region of interest" description="Disordered" evidence="8">
    <location>
        <begin position="304"/>
        <end position="430"/>
    </location>
</feature>
<feature type="compositionally biased region" description="Pro residues" evidence="8">
    <location>
        <begin position="1"/>
        <end position="17"/>
    </location>
</feature>
<feature type="domain" description="SURP motif" evidence="10">
    <location>
        <begin position="169"/>
        <end position="211"/>
    </location>
</feature>
<proteinExistence type="predicted"/>
<protein>
    <submittedName>
        <fullName evidence="11">Surp module domain-containing protein</fullName>
    </submittedName>
</protein>
<feature type="compositionally biased region" description="Low complexity" evidence="8">
    <location>
        <begin position="413"/>
        <end position="428"/>
    </location>
</feature>
<evidence type="ECO:0000256" key="6">
    <source>
        <dbReference type="ARBA" id="ARBA00023242"/>
    </source>
</evidence>
<evidence type="ECO:0000256" key="5">
    <source>
        <dbReference type="ARBA" id="ARBA00023187"/>
    </source>
</evidence>
<evidence type="ECO:0000256" key="8">
    <source>
        <dbReference type="SAM" id="MobiDB-lite"/>
    </source>
</evidence>
<dbReference type="PROSITE" id="PS50128">
    <property type="entry name" value="SURP"/>
    <property type="match status" value="2"/>
</dbReference>
<accession>A0A2C6LEK5</accession>
<evidence type="ECO:0000313" key="11">
    <source>
        <dbReference type="EMBL" id="PHJ25204.1"/>
    </source>
</evidence>
<comment type="caution">
    <text evidence="11">The sequence shown here is derived from an EMBL/GenBank/DDBJ whole genome shotgun (WGS) entry which is preliminary data.</text>
</comment>
<dbReference type="Pfam" id="PF12230">
    <property type="entry name" value="PRP21_like_P"/>
    <property type="match status" value="1"/>
</dbReference>
<dbReference type="GO" id="GO:0071013">
    <property type="term" value="C:catalytic step 2 spliceosome"/>
    <property type="evidence" value="ECO:0007669"/>
    <property type="project" value="TreeGrafter"/>
</dbReference>
<keyword evidence="3" id="KW-0747">Spliceosome</keyword>
<feature type="compositionally biased region" description="Low complexity" evidence="8">
    <location>
        <begin position="547"/>
        <end position="559"/>
    </location>
</feature>
<dbReference type="GO" id="GO:0005686">
    <property type="term" value="C:U2 snRNP"/>
    <property type="evidence" value="ECO:0007669"/>
    <property type="project" value="TreeGrafter"/>
</dbReference>
<dbReference type="AlphaFoldDB" id="A0A2C6LEK5"/>
<dbReference type="GO" id="GO:0071004">
    <property type="term" value="C:U2-type prespliceosome"/>
    <property type="evidence" value="ECO:0007669"/>
    <property type="project" value="TreeGrafter"/>
</dbReference>
<dbReference type="SMART" id="SM00648">
    <property type="entry name" value="SWAP"/>
    <property type="match status" value="2"/>
</dbReference>
<dbReference type="SUPFAM" id="SSF109905">
    <property type="entry name" value="Surp module (SWAP domain)"/>
    <property type="match status" value="2"/>
</dbReference>
<dbReference type="GeneID" id="94424361"/>
<dbReference type="InterPro" id="IPR035967">
    <property type="entry name" value="SWAP/Surp_sf"/>
</dbReference>
<evidence type="ECO:0000259" key="10">
    <source>
        <dbReference type="PROSITE" id="PS50128"/>
    </source>
</evidence>